<reference evidence="9 10" key="1">
    <citation type="submission" date="2016-03" db="EMBL/GenBank/DDBJ databases">
        <authorList>
            <person name="Ploux O."/>
        </authorList>
    </citation>
    <scope>NUCLEOTIDE SEQUENCE [LARGE SCALE GENOMIC DNA]</scope>
    <source>
        <strain evidence="9 10">UAMH 11012</strain>
    </source>
</reference>
<comment type="similarity">
    <text evidence="2">Belongs to the TEC1 family.</text>
</comment>
<evidence type="ECO:0000256" key="7">
    <source>
        <dbReference type="SAM" id="MobiDB-lite"/>
    </source>
</evidence>
<keyword evidence="3" id="KW-0805">Transcription regulation</keyword>
<keyword evidence="4" id="KW-0804">Transcription</keyword>
<accession>A0A1L7WQK0</accession>
<evidence type="ECO:0000313" key="10">
    <source>
        <dbReference type="Proteomes" id="UP000184330"/>
    </source>
</evidence>
<dbReference type="PANTHER" id="PTHR11834:SF0">
    <property type="entry name" value="PROTEIN SCALLOPED"/>
    <property type="match status" value="1"/>
</dbReference>
<dbReference type="AlphaFoldDB" id="A0A1L7WQK0"/>
<organism evidence="9 10">
    <name type="scientific">Phialocephala subalpina</name>
    <dbReference type="NCBI Taxonomy" id="576137"/>
    <lineage>
        <taxon>Eukaryota</taxon>
        <taxon>Fungi</taxon>
        <taxon>Dikarya</taxon>
        <taxon>Ascomycota</taxon>
        <taxon>Pezizomycotina</taxon>
        <taxon>Leotiomycetes</taxon>
        <taxon>Helotiales</taxon>
        <taxon>Mollisiaceae</taxon>
        <taxon>Phialocephala</taxon>
        <taxon>Phialocephala fortinii species complex</taxon>
    </lineage>
</organism>
<dbReference type="SMART" id="SM00426">
    <property type="entry name" value="TEA"/>
    <property type="match status" value="1"/>
</dbReference>
<dbReference type="GO" id="GO:0000978">
    <property type="term" value="F:RNA polymerase II cis-regulatory region sequence-specific DNA binding"/>
    <property type="evidence" value="ECO:0007669"/>
    <property type="project" value="TreeGrafter"/>
</dbReference>
<dbReference type="Gene3D" id="6.10.20.40">
    <property type="entry name" value="TEA/ATTS domain"/>
    <property type="match status" value="1"/>
</dbReference>
<dbReference type="Proteomes" id="UP000184330">
    <property type="component" value="Unassembled WGS sequence"/>
</dbReference>
<proteinExistence type="inferred from homology"/>
<evidence type="ECO:0000259" key="8">
    <source>
        <dbReference type="PROSITE" id="PS51088"/>
    </source>
</evidence>
<evidence type="ECO:0000313" key="9">
    <source>
        <dbReference type="EMBL" id="CZR55049.1"/>
    </source>
</evidence>
<dbReference type="GO" id="GO:0005634">
    <property type="term" value="C:nucleus"/>
    <property type="evidence" value="ECO:0007669"/>
    <property type="project" value="UniProtKB-SubCell"/>
</dbReference>
<sequence length="777" mass="87713">MESRRHILPSNYPPLPTLDDSVPRDRQPLADSTGNTRLHTLASISHGHDSKGYPSRLDRPMYSIPTVPSQPARQPIANTLELRRQNTRKRRHMRFSRNPIVDSPQYQAYRARQNRDGNPDDLKWPEILEIAFLDALVEIPPMGRRKYSFKGKPHGRNELIKEYLWIAYLQSLPMGAHPDIGMMRTRKQVSSHIQVLKGFLRDHPAFPRLFPPKKGPKNGFEDSFKNDPCLKALSEGRLPNKSPVRPVLFWLLMSTISNFREGDNNDDGAVAHRFTNLSLVEKHRDSLESVIGWRQKFPRLHQLDTTSELNNCEIIHMSAALNLLAAEPPPGSELVSQSILSIPGKQPPHCSWRMVTTLHKPPELYRDPITDERLENEAQPVDIISVSDAETRIKASFPIFHWAHAFSCLVGIQSQYEEQQRNLQTYGSTSEPLVRPACDFVEQVAMYQEVQSAAGPGMPFIRRAVIIWTFHQTREGEGNGTNWRYLEPPPARRMCMSPSPHPSHLVSSAMNENFNAWAEAPLHLQQSNMLDPFVQGLATPPQTAGLQPPFGASSGYPFSAPGYDLPVENLSFVSNSTVDSEATLVDHDAAAAANIDHFLSNVNMADYNQDASSWQLPTTENFDADPTWANYNVPSSTPAVGWDDSKHHTWPDLPDPKHMNWADDTNSKHEWTEASSPSKHLTFTEHTSPGKHLVYVEPSSSRHANYIEQSIEQKLLPWIDSHPNGDVHSPQLHDLGTEPLQEIDTNGNATTQTPKVGVEEWNHPDDGFDYSQLERLK</sequence>
<evidence type="ECO:0000256" key="1">
    <source>
        <dbReference type="ARBA" id="ARBA00004123"/>
    </source>
</evidence>
<dbReference type="GO" id="GO:0005667">
    <property type="term" value="C:transcription regulator complex"/>
    <property type="evidence" value="ECO:0007669"/>
    <property type="project" value="TreeGrafter"/>
</dbReference>
<name>A0A1L7WQK0_9HELO</name>
<dbReference type="InterPro" id="IPR038096">
    <property type="entry name" value="TEA/ATTS_sf"/>
</dbReference>
<keyword evidence="5" id="KW-0539">Nucleus</keyword>
<evidence type="ECO:0000256" key="5">
    <source>
        <dbReference type="ARBA" id="ARBA00023242"/>
    </source>
</evidence>
<comment type="subcellular location">
    <subcellularLocation>
        <location evidence="1">Nucleus</location>
    </subcellularLocation>
</comment>
<dbReference type="OrthoDB" id="10006572at2759"/>
<feature type="compositionally biased region" description="Polar residues" evidence="7">
    <location>
        <begin position="743"/>
        <end position="754"/>
    </location>
</feature>
<dbReference type="EMBL" id="FJOG01000006">
    <property type="protein sequence ID" value="CZR55049.1"/>
    <property type="molecule type" value="Genomic_DNA"/>
</dbReference>
<keyword evidence="10" id="KW-1185">Reference proteome</keyword>
<dbReference type="Pfam" id="PF01285">
    <property type="entry name" value="TEA"/>
    <property type="match status" value="1"/>
</dbReference>
<feature type="region of interest" description="Disordered" evidence="7">
    <location>
        <begin position="1"/>
        <end position="54"/>
    </location>
</feature>
<feature type="DNA-binding region" description="TEA" evidence="6">
    <location>
        <begin position="117"/>
        <end position="203"/>
    </location>
</feature>
<dbReference type="InterPro" id="IPR000818">
    <property type="entry name" value="TEA/ATTS_dom"/>
</dbReference>
<dbReference type="GO" id="GO:0000981">
    <property type="term" value="F:DNA-binding transcription factor activity, RNA polymerase II-specific"/>
    <property type="evidence" value="ECO:0007669"/>
    <property type="project" value="TreeGrafter"/>
</dbReference>
<feature type="compositionally biased region" description="Basic and acidic residues" evidence="7">
    <location>
        <begin position="757"/>
        <end position="777"/>
    </location>
</feature>
<evidence type="ECO:0000256" key="2">
    <source>
        <dbReference type="ARBA" id="ARBA00008421"/>
    </source>
</evidence>
<protein>
    <recommendedName>
        <fullName evidence="8">TEA domain-containing protein</fullName>
    </recommendedName>
</protein>
<dbReference type="PROSITE" id="PS51088">
    <property type="entry name" value="TEA_2"/>
    <property type="match status" value="1"/>
</dbReference>
<feature type="domain" description="TEA" evidence="8">
    <location>
        <begin position="117"/>
        <end position="203"/>
    </location>
</feature>
<dbReference type="PANTHER" id="PTHR11834">
    <property type="entry name" value="TRANSCRIPTIONAL ENHANCER FACTOR TEF RELATED"/>
    <property type="match status" value="1"/>
</dbReference>
<feature type="region of interest" description="Disordered" evidence="7">
    <location>
        <begin position="741"/>
        <end position="777"/>
    </location>
</feature>
<evidence type="ECO:0000256" key="6">
    <source>
        <dbReference type="PROSITE-ProRule" id="PRU00505"/>
    </source>
</evidence>
<evidence type="ECO:0000256" key="4">
    <source>
        <dbReference type="ARBA" id="ARBA00023163"/>
    </source>
</evidence>
<evidence type="ECO:0000256" key="3">
    <source>
        <dbReference type="ARBA" id="ARBA00023015"/>
    </source>
</evidence>
<dbReference type="InterPro" id="IPR050937">
    <property type="entry name" value="TEC1_TEAD_TF"/>
</dbReference>
<gene>
    <name evidence="9" type="ORF">PAC_04935</name>
</gene>
<dbReference type="STRING" id="576137.A0A1L7WQK0"/>